<dbReference type="GO" id="GO:0046983">
    <property type="term" value="F:protein dimerization activity"/>
    <property type="evidence" value="ECO:0007669"/>
    <property type="project" value="InterPro"/>
</dbReference>
<proteinExistence type="predicted"/>
<dbReference type="Proteomes" id="UP001229421">
    <property type="component" value="Unassembled WGS sequence"/>
</dbReference>
<dbReference type="SUPFAM" id="SSF53098">
    <property type="entry name" value="Ribonuclease H-like"/>
    <property type="match status" value="1"/>
</dbReference>
<feature type="domain" description="HAT C-terminal dimerisation" evidence="1">
    <location>
        <begin position="77"/>
        <end position="133"/>
    </location>
</feature>
<reference evidence="2" key="1">
    <citation type="journal article" date="2023" name="bioRxiv">
        <title>Improved chromosome-level genome assembly for marigold (Tagetes erecta).</title>
        <authorList>
            <person name="Jiang F."/>
            <person name="Yuan L."/>
            <person name="Wang S."/>
            <person name="Wang H."/>
            <person name="Xu D."/>
            <person name="Wang A."/>
            <person name="Fan W."/>
        </authorList>
    </citation>
    <scope>NUCLEOTIDE SEQUENCE</scope>
    <source>
        <strain evidence="2">WSJ</strain>
        <tissue evidence="2">Leaf</tissue>
    </source>
</reference>
<organism evidence="2 3">
    <name type="scientific">Tagetes erecta</name>
    <name type="common">African marigold</name>
    <dbReference type="NCBI Taxonomy" id="13708"/>
    <lineage>
        <taxon>Eukaryota</taxon>
        <taxon>Viridiplantae</taxon>
        <taxon>Streptophyta</taxon>
        <taxon>Embryophyta</taxon>
        <taxon>Tracheophyta</taxon>
        <taxon>Spermatophyta</taxon>
        <taxon>Magnoliopsida</taxon>
        <taxon>eudicotyledons</taxon>
        <taxon>Gunneridae</taxon>
        <taxon>Pentapetalae</taxon>
        <taxon>asterids</taxon>
        <taxon>campanulids</taxon>
        <taxon>Asterales</taxon>
        <taxon>Asteraceae</taxon>
        <taxon>Asteroideae</taxon>
        <taxon>Heliantheae alliance</taxon>
        <taxon>Tageteae</taxon>
        <taxon>Tagetes</taxon>
    </lineage>
</organism>
<evidence type="ECO:0000259" key="1">
    <source>
        <dbReference type="Pfam" id="PF05699"/>
    </source>
</evidence>
<dbReference type="AlphaFoldDB" id="A0AAD8P4A5"/>
<dbReference type="PANTHER" id="PTHR23272:SF179">
    <property type="entry name" value="ZINC FINGER BED DOMAIN-CONTAINING PROTEIN RICESLEEPER 2-LIKE ISOFORM X1"/>
    <property type="match status" value="1"/>
</dbReference>
<dbReference type="InterPro" id="IPR008906">
    <property type="entry name" value="HATC_C_dom"/>
</dbReference>
<sequence length="162" mass="18405">MVQSDGDISVKGAKAKIEKHRKFMYELFEAYKTKGYENVRNQDHSRPTSNNNTSESGLFDDYSSYVAKEYTSGIKLELDHYLEEKVCSPNMDLDILAWRKTNGLMYPLLQKIARDILAIPITTVASESSFSTSATCSKETEAYCQTNEYDYDGYDEGNGLKE</sequence>
<dbReference type="Pfam" id="PF05699">
    <property type="entry name" value="Dimer_Tnp_hAT"/>
    <property type="match status" value="1"/>
</dbReference>
<gene>
    <name evidence="2" type="ORF">QVD17_08493</name>
</gene>
<evidence type="ECO:0000313" key="2">
    <source>
        <dbReference type="EMBL" id="KAK1431809.1"/>
    </source>
</evidence>
<dbReference type="EMBL" id="JAUHHV010000002">
    <property type="protein sequence ID" value="KAK1431809.1"/>
    <property type="molecule type" value="Genomic_DNA"/>
</dbReference>
<accession>A0AAD8P4A5</accession>
<keyword evidence="3" id="KW-1185">Reference proteome</keyword>
<protein>
    <recommendedName>
        <fullName evidence="1">HAT C-terminal dimerisation domain-containing protein</fullName>
    </recommendedName>
</protein>
<dbReference type="InterPro" id="IPR012337">
    <property type="entry name" value="RNaseH-like_sf"/>
</dbReference>
<evidence type="ECO:0000313" key="3">
    <source>
        <dbReference type="Proteomes" id="UP001229421"/>
    </source>
</evidence>
<name>A0AAD8P4A5_TARER</name>
<dbReference type="PANTHER" id="PTHR23272">
    <property type="entry name" value="BED FINGER-RELATED"/>
    <property type="match status" value="1"/>
</dbReference>
<comment type="caution">
    <text evidence="2">The sequence shown here is derived from an EMBL/GenBank/DDBJ whole genome shotgun (WGS) entry which is preliminary data.</text>
</comment>